<organism evidence="3">
    <name type="scientific">Clastoptera arizonana</name>
    <name type="common">Arizona spittle bug</name>
    <dbReference type="NCBI Taxonomy" id="38151"/>
    <lineage>
        <taxon>Eukaryota</taxon>
        <taxon>Metazoa</taxon>
        <taxon>Ecdysozoa</taxon>
        <taxon>Arthropoda</taxon>
        <taxon>Hexapoda</taxon>
        <taxon>Insecta</taxon>
        <taxon>Pterygota</taxon>
        <taxon>Neoptera</taxon>
        <taxon>Paraneoptera</taxon>
        <taxon>Hemiptera</taxon>
        <taxon>Auchenorrhyncha</taxon>
        <taxon>Cercopoidea</taxon>
        <taxon>Clastopteridae</taxon>
        <taxon>Clastoptera</taxon>
    </lineage>
</organism>
<feature type="region of interest" description="Disordered" evidence="2">
    <location>
        <begin position="885"/>
        <end position="921"/>
    </location>
</feature>
<reference evidence="3" key="1">
    <citation type="submission" date="2015-12" db="EMBL/GenBank/DDBJ databases">
        <title>De novo transcriptome assembly of four potential Pierce s Disease insect vectors from Arizona vineyards.</title>
        <authorList>
            <person name="Tassone E.E."/>
        </authorList>
    </citation>
    <scope>NUCLEOTIDE SEQUENCE</scope>
</reference>
<feature type="region of interest" description="Disordered" evidence="2">
    <location>
        <begin position="670"/>
        <end position="717"/>
    </location>
</feature>
<accession>A0A1B6D5R8</accession>
<feature type="coiled-coil region" evidence="1">
    <location>
        <begin position="440"/>
        <end position="467"/>
    </location>
</feature>
<evidence type="ECO:0000313" key="3">
    <source>
        <dbReference type="EMBL" id="JAS21028.1"/>
    </source>
</evidence>
<feature type="compositionally biased region" description="Polar residues" evidence="2">
    <location>
        <begin position="908"/>
        <end position="921"/>
    </location>
</feature>
<protein>
    <recommendedName>
        <fullName evidence="4">LisH domain-containing protein</fullName>
    </recommendedName>
</protein>
<dbReference type="AlphaFoldDB" id="A0A1B6D5R8"/>
<evidence type="ECO:0000256" key="2">
    <source>
        <dbReference type="SAM" id="MobiDB-lite"/>
    </source>
</evidence>
<feature type="compositionally biased region" description="Basic and acidic residues" evidence="2">
    <location>
        <begin position="705"/>
        <end position="717"/>
    </location>
</feature>
<feature type="compositionally biased region" description="Acidic residues" evidence="2">
    <location>
        <begin position="891"/>
        <end position="903"/>
    </location>
</feature>
<gene>
    <name evidence="3" type="ORF">g.23211</name>
</gene>
<evidence type="ECO:0008006" key="4">
    <source>
        <dbReference type="Google" id="ProtNLM"/>
    </source>
</evidence>
<evidence type="ECO:0000256" key="1">
    <source>
        <dbReference type="SAM" id="Coils"/>
    </source>
</evidence>
<feature type="coiled-coil region" evidence="1">
    <location>
        <begin position="270"/>
        <end position="339"/>
    </location>
</feature>
<dbReference type="EMBL" id="GEDC01016270">
    <property type="protein sequence ID" value="JAS21028.1"/>
    <property type="molecule type" value="Transcribed_RNA"/>
</dbReference>
<proteinExistence type="predicted"/>
<sequence>MDSQQSRTNKYNKSDTTDKDVPRKLFEWYENRGLLLELRAHMRQQMVLALQENLTGVSSCKKKLSSSPKFQAMRMLIADFLLQQEHHYTLSVFSTEVQILNSLPEFSSYIAEILNNSKNGNLPITTPAPRFSFTDIKDILDTLGLPSKIEVGAKAAYLYVETGEALLTCIVRSLSDVNLVLPIQDISAHNSPHHQINDSEEEILEKWQHDCDHWTKEMRQILLQSDVKIKHINKLEDTMKKFFENELIRVRQAEATIYEDMLRQHGQELREEIYSEFAEKEQDLENQKEDLQTVAAELRIEHEEIKKRLVQLQVESEEIEKKRKEQENESSKINLLIDENECKAKEIEESFTRLAIEEEAMKAKQIKADLDRCSIIIQQNSASTQTQVNLLVDEAQQTISEFQPDQELLLQLKVERDTNRYLQDESVELKACVLQQRTRINELTLRVSNLINQLEEAQRNGAENNNQDRILTITTPPLMPPPQYPLNAWQPNIPMRRPGGGEEPYFTPRQPPAPPRNDIARRSLRFNRNRWSSTSDESSRTDEMVRDARRRLQDLEEQNESINRSYQEFQARQLVETDSHPLQRSSSNGFINRLPNNSMSCPTLSHNQYQPSSRYQSHIRTILPLSDSDEDDFYISRRSLSLRRNRYLTKASLARKWFDTNMKHSKYATYRKRFRKSSQTQQSEKETAEKECEERNEARAYQTESSDRDTSSDSDMFTKIDEINRKTKILLKSKTDGIKIQESEDEESKKSLEKIKIISKSRKIKDLSQEPCCSTNIKHISAKIDTIKNNSKIVIKPLSSIASNASAAVESIPKNDEKTENRIKKDTLVVQDLAETIKKYDTTKSKLDTEIEEVSVVPNHAETQLLPAILEREFISEDQIPAITSSTNLIEEIENSESEDDDAVISAPQENFSKSSSEFWE</sequence>
<feature type="coiled-coil region" evidence="1">
    <location>
        <begin position="538"/>
        <end position="572"/>
    </location>
</feature>
<name>A0A1B6D5R8_9HEMI</name>
<feature type="compositionally biased region" description="Basic and acidic residues" evidence="2">
    <location>
        <begin position="683"/>
        <end position="698"/>
    </location>
</feature>
<keyword evidence="1" id="KW-0175">Coiled coil</keyword>